<evidence type="ECO:0000313" key="2">
    <source>
        <dbReference type="EMBL" id="CCM03326.1"/>
    </source>
</evidence>
<feature type="domain" description="HAM1-like N-terminal" evidence="1">
    <location>
        <begin position="117"/>
        <end position="176"/>
    </location>
</feature>
<protein>
    <recommendedName>
        <fullName evidence="1">HAM1-like N-terminal domain-containing protein</fullName>
    </recommendedName>
</protein>
<sequence length="315" mass="35587">MKKDSKGAVPALALNNAEVRKRLFGDSGIIGRDLLARRKDGCRDIIAHPDEEHLRWADEPGSDHGFISRGREVGPDQMPIPEARVPSSGIVLRGTLEKNLGKMLLSRGRRPPRQPPVSDDNLQSARRELRTLLERSANGVSTVIIVNAIRQLYDESRHDDGPGHWLREVNEFVRQAHLTKDLSFNGERSFKYKSELWTDSTDEAFNLVLEYLTLSGCDAFLNVVSVDVHNRLKFSPHDTIYDESRHENTLVLGQIQADLRDVTFLRRACPRLHLATAQHPACVFQVVNVVVKVDLFKFAVQDDRTAHHTTGLVKR</sequence>
<accession>J4IAQ6</accession>
<gene>
    <name evidence="2" type="ORF">FIBRA_05454</name>
</gene>
<dbReference type="Proteomes" id="UP000006352">
    <property type="component" value="Unassembled WGS sequence"/>
</dbReference>
<dbReference type="Pfam" id="PF19343">
    <property type="entry name" value="HAM1_N"/>
    <property type="match status" value="2"/>
</dbReference>
<name>J4IAQ6_9APHY</name>
<dbReference type="EMBL" id="HE797110">
    <property type="protein sequence ID" value="CCM03326.1"/>
    <property type="molecule type" value="Genomic_DNA"/>
</dbReference>
<organism evidence="2 3">
    <name type="scientific">Fibroporia radiculosa</name>
    <dbReference type="NCBI Taxonomy" id="599839"/>
    <lineage>
        <taxon>Eukaryota</taxon>
        <taxon>Fungi</taxon>
        <taxon>Dikarya</taxon>
        <taxon>Basidiomycota</taxon>
        <taxon>Agaricomycotina</taxon>
        <taxon>Agaricomycetes</taxon>
        <taxon>Polyporales</taxon>
        <taxon>Fibroporiaceae</taxon>
        <taxon>Fibroporia</taxon>
    </lineage>
</organism>
<evidence type="ECO:0000259" key="1">
    <source>
        <dbReference type="Pfam" id="PF19343"/>
    </source>
</evidence>
<feature type="domain" description="HAM1-like N-terminal" evidence="1">
    <location>
        <begin position="201"/>
        <end position="265"/>
    </location>
</feature>
<dbReference type="RefSeq" id="XP_012182609.1">
    <property type="nucleotide sequence ID" value="XM_012327219.1"/>
</dbReference>
<dbReference type="InterPro" id="IPR045967">
    <property type="entry name" value="HAM1-like_N"/>
</dbReference>
<dbReference type="GeneID" id="24098237"/>
<dbReference type="InParanoid" id="J4IAQ6"/>
<evidence type="ECO:0000313" key="3">
    <source>
        <dbReference type="Proteomes" id="UP000006352"/>
    </source>
</evidence>
<dbReference type="HOGENOM" id="CLU_882885_0_0_1"/>
<dbReference type="AlphaFoldDB" id="J4IAQ6"/>
<dbReference type="STRING" id="599839.J4IAQ6"/>
<dbReference type="OrthoDB" id="19394at2759"/>
<reference evidence="2 3" key="1">
    <citation type="journal article" date="2012" name="Appl. Environ. Microbiol.">
        <title>Short-read sequencing for genomic analysis of the brown rot fungus Fibroporia radiculosa.</title>
        <authorList>
            <person name="Tang J.D."/>
            <person name="Perkins A.D."/>
            <person name="Sonstegard T.S."/>
            <person name="Schroeder S.G."/>
            <person name="Burgess S.C."/>
            <person name="Diehl S.V."/>
        </authorList>
    </citation>
    <scope>NUCLEOTIDE SEQUENCE [LARGE SCALE GENOMIC DNA]</scope>
    <source>
        <strain evidence="2 3">TFFH 294</strain>
    </source>
</reference>
<proteinExistence type="predicted"/>
<keyword evidence="3" id="KW-1185">Reference proteome</keyword>